<reference evidence="6 7" key="1">
    <citation type="submission" date="2023-11" db="EMBL/GenBank/DDBJ databases">
        <title>Gilvimarinus fulvus sp. nov., isolated from the surface of Kelp.</title>
        <authorList>
            <person name="Sun Y.Y."/>
            <person name="Gong Y."/>
            <person name="Du Z.J."/>
        </authorList>
    </citation>
    <scope>NUCLEOTIDE SEQUENCE [LARGE SCALE GENOMIC DNA]</scope>
    <source>
        <strain evidence="6 7">SDUM040013</strain>
    </source>
</reference>
<organism evidence="6 7">
    <name type="scientific">Gilvimarinus gilvus</name>
    <dbReference type="NCBI Taxonomy" id="3058038"/>
    <lineage>
        <taxon>Bacteria</taxon>
        <taxon>Pseudomonadati</taxon>
        <taxon>Pseudomonadota</taxon>
        <taxon>Gammaproteobacteria</taxon>
        <taxon>Cellvibrionales</taxon>
        <taxon>Cellvibrionaceae</taxon>
        <taxon>Gilvimarinus</taxon>
    </lineage>
</organism>
<evidence type="ECO:0000313" key="6">
    <source>
        <dbReference type="EMBL" id="MDX6851053.1"/>
    </source>
</evidence>
<dbReference type="RefSeq" id="WP_302723973.1">
    <property type="nucleotide sequence ID" value="NZ_JAULRU010000731.1"/>
</dbReference>
<feature type="domain" description="Ketosynthase family 3 (KS3)" evidence="5">
    <location>
        <begin position="1"/>
        <end position="336"/>
    </location>
</feature>
<evidence type="ECO:0000313" key="7">
    <source>
        <dbReference type="Proteomes" id="UP001273505"/>
    </source>
</evidence>
<dbReference type="InterPro" id="IPR000794">
    <property type="entry name" value="Beta-ketoacyl_synthase"/>
</dbReference>
<sequence>MPYFRTAQRTPTNFYQWLIEELDQLLRDAKLDADARRQTALLIGSSSFDVHVSEQQYRTEIANLGSEQAVAMPIVGYGKLAERCGDELGLSPHRHTYSTACTSSANAMIYGKQLIEQSLVKHVLVLGLEPENNTSALGFYGLGLISPSEQMHPFDNDRDGLVLGEGLGAVLLSDKSQTPEHEQRFRLMGGAIGTDNHSLTAAHVDGAEIARVIEQALAQANIKAQDIAAIKVHGTASLKNDEAEAAALHRVFGPALPTAFAFKPYIGHTLGACGALEVALTLGCLQVGKLPCTPNAKGDGDLGITITNKPLPSPTGYYLFNCFAFGGNNNALLVHDQGAEARH</sequence>
<gene>
    <name evidence="6" type="ORF">SCD92_16875</name>
</gene>
<dbReference type="InterPro" id="IPR014031">
    <property type="entry name" value="Ketoacyl_synth_C"/>
</dbReference>
<evidence type="ECO:0000256" key="4">
    <source>
        <dbReference type="RuleBase" id="RU003694"/>
    </source>
</evidence>
<dbReference type="InterPro" id="IPR016039">
    <property type="entry name" value="Thiolase-like"/>
</dbReference>
<evidence type="ECO:0000256" key="2">
    <source>
        <dbReference type="ARBA" id="ARBA00008467"/>
    </source>
</evidence>
<keyword evidence="3 4" id="KW-0808">Transferase</keyword>
<dbReference type="PANTHER" id="PTHR11712:SF336">
    <property type="entry name" value="3-OXOACYL-[ACYL-CARRIER-PROTEIN] SYNTHASE, MITOCHONDRIAL"/>
    <property type="match status" value="1"/>
</dbReference>
<dbReference type="Pfam" id="PF00109">
    <property type="entry name" value="ketoacyl-synt"/>
    <property type="match status" value="1"/>
</dbReference>
<protein>
    <submittedName>
        <fullName evidence="6">Beta-ketoacyl synthase N-terminal-like domain-containing protein</fullName>
    </submittedName>
</protein>
<accession>A0ABU4S1M9</accession>
<dbReference type="InterPro" id="IPR014030">
    <property type="entry name" value="Ketoacyl_synth_N"/>
</dbReference>
<evidence type="ECO:0000256" key="1">
    <source>
        <dbReference type="ARBA" id="ARBA00005194"/>
    </source>
</evidence>
<comment type="pathway">
    <text evidence="1">Lipid metabolism; fatty acid biosynthesis.</text>
</comment>
<name>A0ABU4S1M9_9GAMM</name>
<proteinExistence type="inferred from homology"/>
<evidence type="ECO:0000259" key="5">
    <source>
        <dbReference type="PROSITE" id="PS52004"/>
    </source>
</evidence>
<comment type="similarity">
    <text evidence="2 4">Belongs to the thiolase-like superfamily. Beta-ketoacyl-ACP synthases family.</text>
</comment>
<dbReference type="Gene3D" id="3.40.47.10">
    <property type="match status" value="1"/>
</dbReference>
<dbReference type="Proteomes" id="UP001273505">
    <property type="component" value="Unassembled WGS sequence"/>
</dbReference>
<dbReference type="EMBL" id="JAXAFO010000038">
    <property type="protein sequence ID" value="MDX6851053.1"/>
    <property type="molecule type" value="Genomic_DNA"/>
</dbReference>
<dbReference type="PANTHER" id="PTHR11712">
    <property type="entry name" value="POLYKETIDE SYNTHASE-RELATED"/>
    <property type="match status" value="1"/>
</dbReference>
<dbReference type="SUPFAM" id="SSF53901">
    <property type="entry name" value="Thiolase-like"/>
    <property type="match status" value="2"/>
</dbReference>
<dbReference type="PROSITE" id="PS52004">
    <property type="entry name" value="KS3_2"/>
    <property type="match status" value="1"/>
</dbReference>
<keyword evidence="7" id="KW-1185">Reference proteome</keyword>
<evidence type="ECO:0000256" key="3">
    <source>
        <dbReference type="ARBA" id="ARBA00022679"/>
    </source>
</evidence>
<comment type="caution">
    <text evidence="6">The sequence shown here is derived from an EMBL/GenBank/DDBJ whole genome shotgun (WGS) entry which is preliminary data.</text>
</comment>
<dbReference type="Pfam" id="PF02801">
    <property type="entry name" value="Ketoacyl-synt_C"/>
    <property type="match status" value="1"/>
</dbReference>
<dbReference type="InterPro" id="IPR020841">
    <property type="entry name" value="PKS_Beta-ketoAc_synthase_dom"/>
</dbReference>
<dbReference type="SMART" id="SM00825">
    <property type="entry name" value="PKS_KS"/>
    <property type="match status" value="1"/>
</dbReference>